<evidence type="ECO:0000256" key="2">
    <source>
        <dbReference type="ARBA" id="ARBA00023002"/>
    </source>
</evidence>
<dbReference type="Gene3D" id="3.40.30.10">
    <property type="entry name" value="Glutaredoxin"/>
    <property type="match status" value="1"/>
</dbReference>
<evidence type="ECO:0000256" key="3">
    <source>
        <dbReference type="ARBA" id="ARBA00023157"/>
    </source>
</evidence>
<evidence type="ECO:0000313" key="6">
    <source>
        <dbReference type="EMBL" id="MBI1620589.1"/>
    </source>
</evidence>
<keyword evidence="4" id="KW-0676">Redox-active center</keyword>
<dbReference type="InterPro" id="IPR036249">
    <property type="entry name" value="Thioredoxin-like_sf"/>
</dbReference>
<gene>
    <name evidence="6" type="ORF">IOD40_07935</name>
</gene>
<feature type="domain" description="Thioredoxin" evidence="5">
    <location>
        <begin position="79"/>
        <end position="258"/>
    </location>
</feature>
<comment type="caution">
    <text evidence="6">The sequence shown here is derived from an EMBL/GenBank/DDBJ whole genome shotgun (WGS) entry which is preliminary data.</text>
</comment>
<evidence type="ECO:0000256" key="4">
    <source>
        <dbReference type="ARBA" id="ARBA00023284"/>
    </source>
</evidence>
<dbReference type="EMBL" id="JADGMQ010000004">
    <property type="protein sequence ID" value="MBI1620589.1"/>
    <property type="molecule type" value="Genomic_DNA"/>
</dbReference>
<sequence>MSTKSISFTVAGLVAGALAIGAGYYAGTYSAVANASAAGAGSDQKIEQVVRNYLLQNPEILAEMQIALEQRQEDMQAELQQETIAQSADLIFNASYDGVIGNPNGSTTIVEFFDYNCGFCKRAFEDMKMMVQSDPDLRFVLKEFPILGPDSQKAHIVSMAFRALAPEKYGEFHERLLVNGARATEGAAILAAVSLGVDEDALRKEMNNPTIMQAFNETYELANRLAITGTPSYVIGDEVVFGALGHSVLSEKVDQARATN</sequence>
<keyword evidence="2" id="KW-0560">Oxidoreductase</keyword>
<dbReference type="Pfam" id="PF18312">
    <property type="entry name" value="ScsC_N"/>
    <property type="match status" value="1"/>
</dbReference>
<dbReference type="CDD" id="cd03023">
    <property type="entry name" value="DsbA_Com1_like"/>
    <property type="match status" value="1"/>
</dbReference>
<dbReference type="Pfam" id="PF01323">
    <property type="entry name" value="DSBA"/>
    <property type="match status" value="1"/>
</dbReference>
<dbReference type="RefSeq" id="WP_198476005.1">
    <property type="nucleotide sequence ID" value="NZ_JADGMQ010000004.1"/>
</dbReference>
<keyword evidence="1" id="KW-0732">Signal</keyword>
<dbReference type="Proteomes" id="UP000601789">
    <property type="component" value="Unassembled WGS sequence"/>
</dbReference>
<accession>A0ABS0SCT9</accession>
<reference evidence="6 7" key="1">
    <citation type="submission" date="2020-10" db="EMBL/GenBank/DDBJ databases">
        <title>Aquamicrobium zhengzhouensis sp. nov., a exopolysaccharide producing bacterium isolated from farmland soil.</title>
        <authorList>
            <person name="Wang X."/>
        </authorList>
    </citation>
    <scope>NUCLEOTIDE SEQUENCE [LARGE SCALE GENOMIC DNA]</scope>
    <source>
        <strain evidence="7">cd-1</strain>
    </source>
</reference>
<keyword evidence="7" id="KW-1185">Reference proteome</keyword>
<keyword evidence="3" id="KW-1015">Disulfide bond</keyword>
<dbReference type="InterPro" id="IPR041205">
    <property type="entry name" value="ScsC_N"/>
</dbReference>
<name>A0ABS0SCT9_9HYPH</name>
<dbReference type="InterPro" id="IPR001853">
    <property type="entry name" value="DSBA-like_thioredoxin_dom"/>
</dbReference>
<dbReference type="PROSITE" id="PS51352">
    <property type="entry name" value="THIOREDOXIN_2"/>
    <property type="match status" value="1"/>
</dbReference>
<dbReference type="PANTHER" id="PTHR13887:SF14">
    <property type="entry name" value="DISULFIDE BOND FORMATION PROTEIN D"/>
    <property type="match status" value="1"/>
</dbReference>
<proteinExistence type="predicted"/>
<evidence type="ECO:0000259" key="5">
    <source>
        <dbReference type="PROSITE" id="PS51352"/>
    </source>
</evidence>
<dbReference type="InterPro" id="IPR013766">
    <property type="entry name" value="Thioredoxin_domain"/>
</dbReference>
<organism evidence="6 7">
    <name type="scientific">Aquamicrobium zhengzhouense</name>
    <dbReference type="NCBI Taxonomy" id="2781738"/>
    <lineage>
        <taxon>Bacteria</taxon>
        <taxon>Pseudomonadati</taxon>
        <taxon>Pseudomonadota</taxon>
        <taxon>Alphaproteobacteria</taxon>
        <taxon>Hyphomicrobiales</taxon>
        <taxon>Phyllobacteriaceae</taxon>
        <taxon>Aquamicrobium</taxon>
    </lineage>
</organism>
<evidence type="ECO:0000313" key="7">
    <source>
        <dbReference type="Proteomes" id="UP000601789"/>
    </source>
</evidence>
<dbReference type="PANTHER" id="PTHR13887">
    <property type="entry name" value="GLUTATHIONE S-TRANSFERASE KAPPA"/>
    <property type="match status" value="1"/>
</dbReference>
<evidence type="ECO:0000256" key="1">
    <source>
        <dbReference type="ARBA" id="ARBA00022729"/>
    </source>
</evidence>
<dbReference type="SUPFAM" id="SSF52833">
    <property type="entry name" value="Thioredoxin-like"/>
    <property type="match status" value="1"/>
</dbReference>
<protein>
    <submittedName>
        <fullName evidence="6">DsbA family protein</fullName>
    </submittedName>
</protein>